<accession>A0A2U8PBG5</accession>
<proteinExistence type="predicted"/>
<reference evidence="2" key="3">
    <citation type="journal article" date="2018" name="Microbiol. Resour. Announc.">
        <title>Complete Genome Sequence of Bradyrhizobium ottawaense OO99(T), an Efficient Nitrogen-Fixing Symbiont of Soybean.</title>
        <authorList>
            <person name="Nguyen H.D.T."/>
            <person name="Cloutier S."/>
            <person name="Bromfield E.S.P."/>
        </authorList>
    </citation>
    <scope>NUCLEOTIDE SEQUENCE</scope>
    <source>
        <strain evidence="2">OO99</strain>
    </source>
</reference>
<dbReference type="GeneID" id="92965963"/>
<keyword evidence="5" id="KW-1185">Reference proteome</keyword>
<evidence type="ECO:0000313" key="4">
    <source>
        <dbReference type="Proteomes" id="UP000215703"/>
    </source>
</evidence>
<gene>
    <name evidence="3" type="ORF">ABIG07_007893</name>
    <name evidence="2" type="ORF">CIT37_25375</name>
</gene>
<reference evidence="2 4" key="1">
    <citation type="journal article" date="2014" name="Int. J. Syst. Evol. Microbiol.">
        <title>Bradyrhizobium ottawaense sp. nov., a symbiotic nitrogen fixing bacterium from root nodules of soybeans in Canada.</title>
        <authorList>
            <person name="Yu X."/>
            <person name="Cloutier S."/>
            <person name="Tambong J.T."/>
            <person name="Bromfield E.S."/>
        </authorList>
    </citation>
    <scope>NUCLEOTIDE SEQUENCE [LARGE SCALE GENOMIC DNA]</scope>
    <source>
        <strain evidence="2 4">OO99</strain>
    </source>
</reference>
<keyword evidence="1" id="KW-0472">Membrane</keyword>
<organism evidence="2 4">
    <name type="scientific">Bradyrhizobium ottawaense</name>
    <dbReference type="NCBI Taxonomy" id="931866"/>
    <lineage>
        <taxon>Bacteria</taxon>
        <taxon>Pseudomonadati</taxon>
        <taxon>Pseudomonadota</taxon>
        <taxon>Alphaproteobacteria</taxon>
        <taxon>Hyphomicrobiales</taxon>
        <taxon>Nitrobacteraceae</taxon>
        <taxon>Bradyrhizobium</taxon>
    </lineage>
</organism>
<accession>A0A5H2Z8D0</accession>
<reference evidence="3 5" key="4">
    <citation type="submission" date="2024-07" db="EMBL/GenBank/DDBJ databases">
        <title>Genomic Encyclopedia of Type Strains, Phase V (KMG-V): Genome sequencing to study the core and pangenomes of soil and plant-associated prokaryotes.</title>
        <authorList>
            <person name="Whitman W."/>
        </authorList>
    </citation>
    <scope>NUCLEOTIDE SEQUENCE [LARGE SCALE GENOMIC DNA]</scope>
    <source>
        <strain evidence="3 5">USDA 152</strain>
    </source>
</reference>
<sequence length="87" mass="9147">MQMPSITADLLAILAMVCAALTLEVVHLRRSGQVLFNGGILLALGLAIACALPILSRLPWAELADEASDQAVAALQLLHAAYIILTL</sequence>
<dbReference type="RefSeq" id="WP_028142790.1">
    <property type="nucleotide sequence ID" value="NZ_AP021854.1"/>
</dbReference>
<feature type="transmembrane region" description="Helical" evidence="1">
    <location>
        <begin position="34"/>
        <end position="55"/>
    </location>
</feature>
<protein>
    <submittedName>
        <fullName evidence="3">Outer membrane lipoprotein</fullName>
    </submittedName>
</protein>
<keyword evidence="1" id="KW-0812">Transmembrane</keyword>
<dbReference type="OrthoDB" id="8256311at2"/>
<dbReference type="Proteomes" id="UP001565369">
    <property type="component" value="Unassembled WGS sequence"/>
</dbReference>
<evidence type="ECO:0000313" key="2">
    <source>
        <dbReference type="EMBL" id="AWL95115.1"/>
    </source>
</evidence>
<reference evidence="2 4" key="2">
    <citation type="journal article" date="2017" name="Syst. Appl. Microbiol.">
        <title>Soybeans inoculated with root zone soils of Canadian native legumes harbour diverse and novel Bradyrhizobium spp. that possess agricultural potential.</title>
        <authorList>
            <person name="Bromfield E.S.P."/>
            <person name="Cloutier S."/>
            <person name="Tambong J.T."/>
            <person name="Tran Thi T.V."/>
        </authorList>
    </citation>
    <scope>NUCLEOTIDE SEQUENCE [LARGE SCALE GENOMIC DNA]</scope>
    <source>
        <strain evidence="2 4">OO99</strain>
    </source>
</reference>
<evidence type="ECO:0000313" key="5">
    <source>
        <dbReference type="Proteomes" id="UP001565369"/>
    </source>
</evidence>
<dbReference type="AlphaFoldDB" id="A0A2U8PBG5"/>
<dbReference type="Proteomes" id="UP000215703">
    <property type="component" value="Chromosome"/>
</dbReference>
<dbReference type="EMBL" id="CP029425">
    <property type="protein sequence ID" value="AWL95115.1"/>
    <property type="molecule type" value="Genomic_DNA"/>
</dbReference>
<keyword evidence="3" id="KW-0449">Lipoprotein</keyword>
<evidence type="ECO:0000313" key="3">
    <source>
        <dbReference type="EMBL" id="MEY9458945.1"/>
    </source>
</evidence>
<evidence type="ECO:0000256" key="1">
    <source>
        <dbReference type="SAM" id="Phobius"/>
    </source>
</evidence>
<dbReference type="EMBL" id="JBGBZJ010000003">
    <property type="protein sequence ID" value="MEY9458945.1"/>
    <property type="molecule type" value="Genomic_DNA"/>
</dbReference>
<feature type="transmembrane region" description="Helical" evidence="1">
    <location>
        <begin position="6"/>
        <end position="27"/>
    </location>
</feature>
<dbReference type="KEGG" id="bot:CIT37_25375"/>
<name>A0A2U8PBG5_9BRAD</name>
<keyword evidence="1" id="KW-1133">Transmembrane helix</keyword>